<evidence type="ECO:0000256" key="1">
    <source>
        <dbReference type="ARBA" id="ARBA00022603"/>
    </source>
</evidence>
<comment type="caution">
    <text evidence="3">The sequence shown here is derived from an EMBL/GenBank/DDBJ whole genome shotgun (WGS) entry which is preliminary data.</text>
</comment>
<dbReference type="InterPro" id="IPR038375">
    <property type="entry name" value="NDUFAF7_sf"/>
</dbReference>
<accession>A0ABV7MD57</accession>
<dbReference type="InterPro" id="IPR029063">
    <property type="entry name" value="SAM-dependent_MTases_sf"/>
</dbReference>
<reference evidence="4" key="1">
    <citation type="journal article" date="2019" name="Int. J. Syst. Evol. Microbiol.">
        <title>The Global Catalogue of Microorganisms (GCM) 10K type strain sequencing project: providing services to taxonomists for standard genome sequencing and annotation.</title>
        <authorList>
            <consortium name="The Broad Institute Genomics Platform"/>
            <consortium name="The Broad Institute Genome Sequencing Center for Infectious Disease"/>
            <person name="Wu L."/>
            <person name="Ma J."/>
        </authorList>
    </citation>
    <scope>NUCLEOTIDE SEQUENCE [LARGE SCALE GENOMIC DNA]</scope>
    <source>
        <strain evidence="4">KCTC 22245</strain>
    </source>
</reference>
<dbReference type="Proteomes" id="UP001595607">
    <property type="component" value="Unassembled WGS sequence"/>
</dbReference>
<evidence type="ECO:0000256" key="2">
    <source>
        <dbReference type="ARBA" id="ARBA00022679"/>
    </source>
</evidence>
<protein>
    <submittedName>
        <fullName evidence="3">Class I SAM-dependent methyltransferase</fullName>
    </submittedName>
</protein>
<evidence type="ECO:0000313" key="4">
    <source>
        <dbReference type="Proteomes" id="UP001595607"/>
    </source>
</evidence>
<keyword evidence="2" id="KW-0808">Transferase</keyword>
<dbReference type="InterPro" id="IPR003788">
    <property type="entry name" value="NDUFAF7"/>
</dbReference>
<dbReference type="RefSeq" id="WP_189571255.1">
    <property type="nucleotide sequence ID" value="NZ_BMXU01000001.1"/>
</dbReference>
<dbReference type="GO" id="GO:0008168">
    <property type="term" value="F:methyltransferase activity"/>
    <property type="evidence" value="ECO:0007669"/>
    <property type="project" value="UniProtKB-KW"/>
</dbReference>
<organism evidence="3 4">
    <name type="scientific">Parvularcula lutaonensis</name>
    <dbReference type="NCBI Taxonomy" id="491923"/>
    <lineage>
        <taxon>Bacteria</taxon>
        <taxon>Pseudomonadati</taxon>
        <taxon>Pseudomonadota</taxon>
        <taxon>Alphaproteobacteria</taxon>
        <taxon>Parvularculales</taxon>
        <taxon>Parvularculaceae</taxon>
        <taxon>Parvularcula</taxon>
    </lineage>
</organism>
<dbReference type="Gene3D" id="3.40.50.12710">
    <property type="match status" value="1"/>
</dbReference>
<dbReference type="PANTHER" id="PTHR12049:SF7">
    <property type="entry name" value="PROTEIN ARGININE METHYLTRANSFERASE NDUFAF7, MITOCHONDRIAL"/>
    <property type="match status" value="1"/>
</dbReference>
<evidence type="ECO:0000313" key="3">
    <source>
        <dbReference type="EMBL" id="MFC3302685.1"/>
    </source>
</evidence>
<keyword evidence="1 3" id="KW-0489">Methyltransferase</keyword>
<sequence length="373" mass="41023">MSKTQIEDDTPTPLETRLVKLIRDHGPIRVGDFMTDALIHPQHGYYATQTALGAQGDFTTSPEISQVFGELIGSWLVHSWEAMGAPSAFNLVELGPGRGTLMSDILRVAKVRPRFLQAVHVYMIEASGRMRYAQKHLLAETGVTITWADKLEDVPLGPTLLVANEFFDCLPIRQFVRTASDGDTPWRERLVGLTDDDRLAFVLSEKEYGGQQGMPPGAKPEDIFETCSVGGEIIAEIGHRLRDAKGRALIIDYGHGRAGYGDTLQAMKGHQFWPVLQKPGLADVTAHVDFSALARRARAEELRTDGPVRQGDFLERLGLKLRLEAVAKGIADEKKREEFVSGGLRLIDRDGMGSLFKVLALSPKGSPVPPGFE</sequence>
<dbReference type="PANTHER" id="PTHR12049">
    <property type="entry name" value="PROTEIN ARGININE METHYLTRANSFERASE NDUFAF7, MITOCHONDRIAL"/>
    <property type="match status" value="1"/>
</dbReference>
<name>A0ABV7MD57_9PROT</name>
<gene>
    <name evidence="3" type="ORF">ACFONP_08065</name>
</gene>
<dbReference type="EMBL" id="JBHRVA010000002">
    <property type="protein sequence ID" value="MFC3302685.1"/>
    <property type="molecule type" value="Genomic_DNA"/>
</dbReference>
<keyword evidence="4" id="KW-1185">Reference proteome</keyword>
<proteinExistence type="predicted"/>
<dbReference type="GO" id="GO:0032259">
    <property type="term" value="P:methylation"/>
    <property type="evidence" value="ECO:0007669"/>
    <property type="project" value="UniProtKB-KW"/>
</dbReference>
<dbReference type="SUPFAM" id="SSF53335">
    <property type="entry name" value="S-adenosyl-L-methionine-dependent methyltransferases"/>
    <property type="match status" value="1"/>
</dbReference>
<dbReference type="Pfam" id="PF02636">
    <property type="entry name" value="Methyltransf_28"/>
    <property type="match status" value="1"/>
</dbReference>